<protein>
    <submittedName>
        <fullName evidence="3">Carbon dioxide concentrating mechanism protein CcmL</fullName>
    </submittedName>
</protein>
<dbReference type="EMBL" id="DSVQ01000019">
    <property type="protein sequence ID" value="HGT41027.1"/>
    <property type="molecule type" value="Genomic_DNA"/>
</dbReference>
<dbReference type="InterPro" id="IPR004992">
    <property type="entry name" value="EutN_CcmL"/>
</dbReference>
<comment type="caution">
    <text evidence="3">The sequence shown here is derived from an EMBL/GenBank/DDBJ whole genome shotgun (WGS) entry which is preliminary data.</text>
</comment>
<organism evidence="3">
    <name type="scientific">Schlesneria paludicola</name>
    <dbReference type="NCBI Taxonomy" id="360056"/>
    <lineage>
        <taxon>Bacteria</taxon>
        <taxon>Pseudomonadati</taxon>
        <taxon>Planctomycetota</taxon>
        <taxon>Planctomycetia</taxon>
        <taxon>Planctomycetales</taxon>
        <taxon>Planctomycetaceae</taxon>
        <taxon>Schlesneria</taxon>
    </lineage>
</organism>
<dbReference type="Pfam" id="PF03319">
    <property type="entry name" value="EutN_CcmL"/>
    <property type="match status" value="1"/>
</dbReference>
<dbReference type="PROSITE" id="PS51932">
    <property type="entry name" value="BMV"/>
    <property type="match status" value="1"/>
</dbReference>
<dbReference type="GO" id="GO:0031469">
    <property type="term" value="C:bacterial microcompartment"/>
    <property type="evidence" value="ECO:0007669"/>
    <property type="project" value="UniProtKB-SubCell"/>
</dbReference>
<sequence>MRVGEVIGKVTLSRCHPMVAAGTWLVVVPLSAPGLKGDPAGREEPLVAYDEWGASPKALVGISEGAEAGAPFHPDPKPLDAYIGCILDTLEID</sequence>
<evidence type="ECO:0000313" key="3">
    <source>
        <dbReference type="EMBL" id="HGT41027.1"/>
    </source>
</evidence>
<gene>
    <name evidence="3" type="ORF">ENS64_17415</name>
</gene>
<comment type="subcellular location">
    <subcellularLocation>
        <location evidence="1">Bacterial microcompartment</location>
    </subcellularLocation>
</comment>
<reference evidence="3" key="1">
    <citation type="journal article" date="2020" name="mSystems">
        <title>Genome- and Community-Level Interaction Insights into Carbon Utilization and Element Cycling Functions of Hydrothermarchaeota in Hydrothermal Sediment.</title>
        <authorList>
            <person name="Zhou Z."/>
            <person name="Liu Y."/>
            <person name="Xu W."/>
            <person name="Pan J."/>
            <person name="Luo Z.H."/>
            <person name="Li M."/>
        </authorList>
    </citation>
    <scope>NUCLEOTIDE SEQUENCE [LARGE SCALE GENOMIC DNA]</scope>
    <source>
        <strain evidence="3">SpSt-508</strain>
    </source>
</reference>
<dbReference type="AlphaFoldDB" id="A0A7C4QQI4"/>
<evidence type="ECO:0000256" key="2">
    <source>
        <dbReference type="ARBA" id="ARBA00024446"/>
    </source>
</evidence>
<name>A0A7C4QQI4_9PLAN</name>
<keyword evidence="2" id="KW-1283">Bacterial microcompartment</keyword>
<proteinExistence type="predicted"/>
<dbReference type="InterPro" id="IPR036677">
    <property type="entry name" value="EutN_CcmL_sf"/>
</dbReference>
<dbReference type="Gene3D" id="2.40.50.220">
    <property type="entry name" value="EutN/Ccml"/>
    <property type="match status" value="1"/>
</dbReference>
<accession>A0A7C4QQI4</accession>
<evidence type="ECO:0000256" key="1">
    <source>
        <dbReference type="ARBA" id="ARBA00024322"/>
    </source>
</evidence>
<dbReference type="SUPFAM" id="SSF159133">
    <property type="entry name" value="EutN/CcmL-like"/>
    <property type="match status" value="1"/>
</dbReference>